<evidence type="ECO:0000256" key="6">
    <source>
        <dbReference type="ARBA" id="ARBA00022801"/>
    </source>
</evidence>
<name>A0A2T1GLN3_9CYAN</name>
<sequence>MLALIVYDIPDNKRRTKLAKFLEGYGRRTQLSVFECFLTLDEMRQLHQLVEQRVKPEEDNVRFYWISSEAMTRVLTIGSVEPQAPPNYYVI</sequence>
<protein>
    <recommendedName>
        <fullName evidence="9">CRISPR-associated endoribonuclease Cas2</fullName>
        <ecNumber evidence="9">3.1.-.-</ecNumber>
    </recommendedName>
</protein>
<keyword evidence="5 9" id="KW-0255">Endonuclease</keyword>
<keyword evidence="4 9" id="KW-0479">Metal-binding</keyword>
<dbReference type="InterPro" id="IPR019199">
    <property type="entry name" value="Virulence_VapD/CRISPR_Cas2"/>
</dbReference>
<evidence type="ECO:0000313" key="12">
    <source>
        <dbReference type="Proteomes" id="UP000238937"/>
    </source>
</evidence>
<dbReference type="PIRSF" id="PIRSF032582">
    <property type="entry name" value="Cas2"/>
    <property type="match status" value="1"/>
</dbReference>
<evidence type="ECO:0000256" key="3">
    <source>
        <dbReference type="ARBA" id="ARBA00022722"/>
    </source>
</evidence>
<evidence type="ECO:0000256" key="5">
    <source>
        <dbReference type="ARBA" id="ARBA00022759"/>
    </source>
</evidence>
<dbReference type="Proteomes" id="UP000238937">
    <property type="component" value="Unassembled WGS sequence"/>
</dbReference>
<evidence type="ECO:0000256" key="10">
    <source>
        <dbReference type="PIRNR" id="PIRNR032582"/>
    </source>
</evidence>
<comment type="similarity">
    <text evidence="2 9 10">Belongs to the CRISPR-associated endoribonuclease Cas2 protein family.</text>
</comment>
<dbReference type="NCBIfam" id="TIGR01573">
    <property type="entry name" value="cas2"/>
    <property type="match status" value="1"/>
</dbReference>
<keyword evidence="8 9" id="KW-0051">Antiviral defense</keyword>
<evidence type="ECO:0000313" key="11">
    <source>
        <dbReference type="EMBL" id="PSB58764.1"/>
    </source>
</evidence>
<keyword evidence="6 9" id="KW-0378">Hydrolase</keyword>
<dbReference type="GO" id="GO:0016787">
    <property type="term" value="F:hydrolase activity"/>
    <property type="evidence" value="ECO:0007669"/>
    <property type="project" value="UniProtKB-KW"/>
</dbReference>
<dbReference type="PANTHER" id="PTHR34405">
    <property type="entry name" value="CRISPR-ASSOCIATED ENDORIBONUCLEASE CAS2"/>
    <property type="match status" value="1"/>
</dbReference>
<dbReference type="GO" id="GO:0004521">
    <property type="term" value="F:RNA endonuclease activity"/>
    <property type="evidence" value="ECO:0007669"/>
    <property type="project" value="UniProtKB-UniRule"/>
</dbReference>
<gene>
    <name evidence="9 11" type="primary">cas2</name>
    <name evidence="11" type="ORF">C7B77_03470</name>
</gene>
<dbReference type="EMBL" id="PVWO01000024">
    <property type="protein sequence ID" value="PSB58764.1"/>
    <property type="molecule type" value="Genomic_DNA"/>
</dbReference>
<dbReference type="HAMAP" id="MF_01471">
    <property type="entry name" value="Cas2"/>
    <property type="match status" value="1"/>
</dbReference>
<dbReference type="AlphaFoldDB" id="A0A2T1GLN3"/>
<dbReference type="GO" id="GO:0051607">
    <property type="term" value="P:defense response to virus"/>
    <property type="evidence" value="ECO:0007669"/>
    <property type="project" value="UniProtKB-UniRule"/>
</dbReference>
<proteinExistence type="inferred from homology"/>
<organism evidence="11 12">
    <name type="scientific">Chamaesiphon polymorphus CCALA 037</name>
    <dbReference type="NCBI Taxonomy" id="2107692"/>
    <lineage>
        <taxon>Bacteria</taxon>
        <taxon>Bacillati</taxon>
        <taxon>Cyanobacteriota</taxon>
        <taxon>Cyanophyceae</taxon>
        <taxon>Gomontiellales</taxon>
        <taxon>Chamaesiphonaceae</taxon>
        <taxon>Chamaesiphon</taxon>
    </lineage>
</organism>
<dbReference type="EC" id="3.1.-.-" evidence="9"/>
<evidence type="ECO:0000256" key="1">
    <source>
        <dbReference type="ARBA" id="ARBA00001946"/>
    </source>
</evidence>
<comment type="subunit">
    <text evidence="9">Homodimer, forms a heterotetramer with a Cas1 homodimer.</text>
</comment>
<dbReference type="GO" id="GO:0046872">
    <property type="term" value="F:metal ion binding"/>
    <property type="evidence" value="ECO:0007669"/>
    <property type="project" value="UniProtKB-UniRule"/>
</dbReference>
<dbReference type="CDD" id="cd09725">
    <property type="entry name" value="Cas2_I_II_III"/>
    <property type="match status" value="1"/>
</dbReference>
<comment type="function">
    <text evidence="9">CRISPR (clustered regularly interspaced short palindromic repeat), is an adaptive immune system that provides protection against mobile genetic elements (viruses, transposable elements and conjugative plasmids). CRISPR clusters contain sequences complementary to antecedent mobile elements and target invading nucleic acids. CRISPR clusters are transcribed and processed into CRISPR RNA (crRNA). Functions as a ssRNA-specific endoribonuclease. Involved in the integration of spacer DNA into the CRISPR cassette.</text>
</comment>
<reference evidence="11 12" key="1">
    <citation type="submission" date="2018-03" db="EMBL/GenBank/DDBJ databases">
        <title>The ancient ancestry and fast evolution of plastids.</title>
        <authorList>
            <person name="Moore K.R."/>
            <person name="Magnabosco C."/>
            <person name="Momper L."/>
            <person name="Gold D.A."/>
            <person name="Bosak T."/>
            <person name="Fournier G.P."/>
        </authorList>
    </citation>
    <scope>NUCLEOTIDE SEQUENCE [LARGE SCALE GENOMIC DNA]</scope>
    <source>
        <strain evidence="11 12">CCALA 037</strain>
    </source>
</reference>
<keyword evidence="7 9" id="KW-0460">Magnesium</keyword>
<evidence type="ECO:0000256" key="9">
    <source>
        <dbReference type="HAMAP-Rule" id="MF_01471"/>
    </source>
</evidence>
<feature type="binding site" evidence="9">
    <location>
        <position position="8"/>
    </location>
    <ligand>
        <name>Mg(2+)</name>
        <dbReference type="ChEBI" id="CHEBI:18420"/>
        <note>catalytic</note>
    </ligand>
</feature>
<comment type="caution">
    <text evidence="11">The sequence shown here is derived from an EMBL/GenBank/DDBJ whole genome shotgun (WGS) entry which is preliminary data.</text>
</comment>
<comment type="cofactor">
    <cofactor evidence="1 9">
        <name>Mg(2+)</name>
        <dbReference type="ChEBI" id="CHEBI:18420"/>
    </cofactor>
</comment>
<dbReference type="Pfam" id="PF09827">
    <property type="entry name" value="CRISPR_Cas2"/>
    <property type="match status" value="1"/>
</dbReference>
<evidence type="ECO:0000256" key="8">
    <source>
        <dbReference type="ARBA" id="ARBA00023118"/>
    </source>
</evidence>
<keyword evidence="3 9" id="KW-0540">Nuclease</keyword>
<dbReference type="GO" id="GO:0043571">
    <property type="term" value="P:maintenance of CRISPR repeat elements"/>
    <property type="evidence" value="ECO:0007669"/>
    <property type="project" value="UniProtKB-UniRule"/>
</dbReference>
<keyword evidence="12" id="KW-1185">Reference proteome</keyword>
<evidence type="ECO:0000256" key="2">
    <source>
        <dbReference type="ARBA" id="ARBA00009959"/>
    </source>
</evidence>
<dbReference type="Gene3D" id="3.30.70.240">
    <property type="match status" value="1"/>
</dbReference>
<evidence type="ECO:0000256" key="7">
    <source>
        <dbReference type="ARBA" id="ARBA00022842"/>
    </source>
</evidence>
<accession>A0A2T1GLN3</accession>
<evidence type="ECO:0000256" key="4">
    <source>
        <dbReference type="ARBA" id="ARBA00022723"/>
    </source>
</evidence>
<dbReference type="SUPFAM" id="SSF143430">
    <property type="entry name" value="TTP0101/SSO1404-like"/>
    <property type="match status" value="1"/>
</dbReference>
<dbReference type="PANTHER" id="PTHR34405:SF3">
    <property type="entry name" value="CRISPR-ASSOCIATED ENDORIBONUCLEASE CAS2 3"/>
    <property type="match status" value="1"/>
</dbReference>
<dbReference type="RefSeq" id="WP_106300356.1">
    <property type="nucleotide sequence ID" value="NZ_PVWO01000024.1"/>
</dbReference>
<dbReference type="InterPro" id="IPR021127">
    <property type="entry name" value="CRISPR_associated_Cas2"/>
</dbReference>
<dbReference type="OrthoDB" id="9798176at2"/>